<dbReference type="Proteomes" id="UP000736672">
    <property type="component" value="Unassembled WGS sequence"/>
</dbReference>
<evidence type="ECO:0000313" key="3">
    <source>
        <dbReference type="Proteomes" id="UP000736672"/>
    </source>
</evidence>
<sequence>MRQFHWHPSLAVEPGSGKSSGLDNDKTRRVPHCPTSHFCFLNFPAQLSPLTAQQSSLRPDPSKTTHPLLLLFLTLFYHICLRLLAIPSGNTKATQPNQPKDHPVAQQHQLDDSFCHWSELARQRPALICWITRAQFALPRGYHDCYSLCDHGNHARFQELD</sequence>
<comment type="caution">
    <text evidence="2">The sequence shown here is derived from an EMBL/GenBank/DDBJ whole genome shotgun (WGS) entry which is preliminary data.</text>
</comment>
<reference evidence="2" key="1">
    <citation type="journal article" date="2021" name="Nat. Commun.">
        <title>Genetic determinants of endophytism in the Arabidopsis root mycobiome.</title>
        <authorList>
            <person name="Mesny F."/>
            <person name="Miyauchi S."/>
            <person name="Thiergart T."/>
            <person name="Pickel B."/>
            <person name="Atanasova L."/>
            <person name="Karlsson M."/>
            <person name="Huettel B."/>
            <person name="Barry K.W."/>
            <person name="Haridas S."/>
            <person name="Chen C."/>
            <person name="Bauer D."/>
            <person name="Andreopoulos W."/>
            <person name="Pangilinan J."/>
            <person name="LaButti K."/>
            <person name="Riley R."/>
            <person name="Lipzen A."/>
            <person name="Clum A."/>
            <person name="Drula E."/>
            <person name="Henrissat B."/>
            <person name="Kohler A."/>
            <person name="Grigoriev I.V."/>
            <person name="Martin F.M."/>
            <person name="Hacquard S."/>
        </authorList>
    </citation>
    <scope>NUCLEOTIDE SEQUENCE</scope>
    <source>
        <strain evidence="2">FSSC 5 MPI-SDFR-AT-0091</strain>
    </source>
</reference>
<keyword evidence="3" id="KW-1185">Reference proteome</keyword>
<organism evidence="2 3">
    <name type="scientific">Fusarium solani</name>
    <name type="common">Filamentous fungus</name>
    <dbReference type="NCBI Taxonomy" id="169388"/>
    <lineage>
        <taxon>Eukaryota</taxon>
        <taxon>Fungi</taxon>
        <taxon>Dikarya</taxon>
        <taxon>Ascomycota</taxon>
        <taxon>Pezizomycotina</taxon>
        <taxon>Sordariomycetes</taxon>
        <taxon>Hypocreomycetidae</taxon>
        <taxon>Hypocreales</taxon>
        <taxon>Nectriaceae</taxon>
        <taxon>Fusarium</taxon>
        <taxon>Fusarium solani species complex</taxon>
    </lineage>
</organism>
<proteinExistence type="predicted"/>
<gene>
    <name evidence="2" type="ORF">B0J15DRAFT_189341</name>
</gene>
<feature type="region of interest" description="Disordered" evidence="1">
    <location>
        <begin position="1"/>
        <end position="27"/>
    </location>
</feature>
<protein>
    <submittedName>
        <fullName evidence="2">Uncharacterized protein</fullName>
    </submittedName>
</protein>
<dbReference type="EMBL" id="JAGTJS010000003">
    <property type="protein sequence ID" value="KAH7272841.1"/>
    <property type="molecule type" value="Genomic_DNA"/>
</dbReference>
<name>A0A9P9RAX3_FUSSL</name>
<dbReference type="AlphaFoldDB" id="A0A9P9RAX3"/>
<evidence type="ECO:0000313" key="2">
    <source>
        <dbReference type="EMBL" id="KAH7272841.1"/>
    </source>
</evidence>
<accession>A0A9P9RAX3</accession>
<evidence type="ECO:0000256" key="1">
    <source>
        <dbReference type="SAM" id="MobiDB-lite"/>
    </source>
</evidence>